<proteinExistence type="predicted"/>
<protein>
    <submittedName>
        <fullName evidence="1">Uncharacterized protein</fullName>
    </submittedName>
</protein>
<sequence length="112" mass="12957">MNISFDQIWKKAIRPLEGKTICTLDEGKPNEILKVTNESLTRDSENDSPSQTIPREIFEAVYNYIMVNGTISREYINEELPKRYSSIVCAVLAKAPNIAYELRPVRFYKKIK</sequence>
<keyword evidence="2" id="KW-1185">Reference proteome</keyword>
<comment type="caution">
    <text evidence="1">The sequence shown here is derived from an EMBL/GenBank/DDBJ whole genome shotgun (WGS) entry which is preliminary data.</text>
</comment>
<gene>
    <name evidence="1" type="ORF">C5749_01705</name>
</gene>
<evidence type="ECO:0000313" key="1">
    <source>
        <dbReference type="EMBL" id="PRD56031.1"/>
    </source>
</evidence>
<name>A0A2S9JSB7_9SPHI</name>
<dbReference type="EMBL" id="PVBS01000001">
    <property type="protein sequence ID" value="PRD56031.1"/>
    <property type="molecule type" value="Genomic_DNA"/>
</dbReference>
<accession>A0A2S9JSB7</accession>
<reference evidence="1 2" key="1">
    <citation type="submission" date="2018-02" db="EMBL/GenBank/DDBJ databases">
        <title>The draft genome of Sphingobacterium gobiense H7.</title>
        <authorList>
            <person name="Li L."/>
            <person name="Liu L."/>
            <person name="Zhang X."/>
            <person name="Wang T."/>
            <person name="Liang L."/>
        </authorList>
    </citation>
    <scope>NUCLEOTIDE SEQUENCE [LARGE SCALE GENOMIC DNA]</scope>
    <source>
        <strain evidence="1 2">ACCC 05757</strain>
    </source>
</reference>
<dbReference type="AlphaFoldDB" id="A0A2S9JSB7"/>
<dbReference type="RefSeq" id="WP_105722443.1">
    <property type="nucleotide sequence ID" value="NZ_PVBS01000001.1"/>
</dbReference>
<organism evidence="1 2">
    <name type="scientific">Sphingobacterium gobiense</name>
    <dbReference type="NCBI Taxonomy" id="1382456"/>
    <lineage>
        <taxon>Bacteria</taxon>
        <taxon>Pseudomonadati</taxon>
        <taxon>Bacteroidota</taxon>
        <taxon>Sphingobacteriia</taxon>
        <taxon>Sphingobacteriales</taxon>
        <taxon>Sphingobacteriaceae</taxon>
        <taxon>Sphingobacterium</taxon>
    </lineage>
</organism>
<dbReference type="Proteomes" id="UP000238642">
    <property type="component" value="Unassembled WGS sequence"/>
</dbReference>
<evidence type="ECO:0000313" key="2">
    <source>
        <dbReference type="Proteomes" id="UP000238642"/>
    </source>
</evidence>
<dbReference type="OrthoDB" id="9803736at2"/>